<evidence type="ECO:0000313" key="2">
    <source>
        <dbReference type="Proteomes" id="UP001152795"/>
    </source>
</evidence>
<reference evidence="1" key="1">
    <citation type="submission" date="2020-04" db="EMBL/GenBank/DDBJ databases">
        <authorList>
            <person name="Alioto T."/>
            <person name="Alioto T."/>
            <person name="Gomez Garrido J."/>
        </authorList>
    </citation>
    <scope>NUCLEOTIDE SEQUENCE</scope>
    <source>
        <strain evidence="1">A484AB</strain>
    </source>
</reference>
<dbReference type="Proteomes" id="UP001152795">
    <property type="component" value="Unassembled WGS sequence"/>
</dbReference>
<name>A0A6S7GBN7_PARCT</name>
<keyword evidence="2" id="KW-1185">Reference proteome</keyword>
<feature type="non-terminal residue" evidence="1">
    <location>
        <position position="146"/>
    </location>
</feature>
<dbReference type="OrthoDB" id="411823at2759"/>
<protein>
    <submittedName>
        <fullName evidence="1">Uncharacterized protein</fullName>
    </submittedName>
</protein>
<dbReference type="EMBL" id="CACRXK020001439">
    <property type="protein sequence ID" value="CAB3989165.1"/>
    <property type="molecule type" value="Genomic_DNA"/>
</dbReference>
<accession>A0A6S7GBN7</accession>
<comment type="caution">
    <text evidence="1">The sequence shown here is derived from an EMBL/GenBank/DDBJ whole genome shotgun (WGS) entry which is preliminary data.</text>
</comment>
<evidence type="ECO:0000313" key="1">
    <source>
        <dbReference type="EMBL" id="CAB3989165.1"/>
    </source>
</evidence>
<gene>
    <name evidence="1" type="ORF">PACLA_8A034871</name>
</gene>
<dbReference type="AlphaFoldDB" id="A0A6S7GBN7"/>
<organism evidence="1 2">
    <name type="scientific">Paramuricea clavata</name>
    <name type="common">Red gorgonian</name>
    <name type="synonym">Violescent sea-whip</name>
    <dbReference type="NCBI Taxonomy" id="317549"/>
    <lineage>
        <taxon>Eukaryota</taxon>
        <taxon>Metazoa</taxon>
        <taxon>Cnidaria</taxon>
        <taxon>Anthozoa</taxon>
        <taxon>Octocorallia</taxon>
        <taxon>Malacalcyonacea</taxon>
        <taxon>Plexauridae</taxon>
        <taxon>Paramuricea</taxon>
    </lineage>
</organism>
<sequence length="146" mass="17004">MAINAKKTKDMWISFTDAIPEPPRLRIENELIERVNVFKLLGLSFQNDLEWNAHVGGITREADERLCHLRECRKSQLPAEVDIVTYQSKIRPILEYTSPVWAGLPNYLRDEIERVQSSSLRILGLEKDYLPPLNERREEATSREVD</sequence>
<proteinExistence type="predicted"/>